<feature type="transmembrane region" description="Helical" evidence="1">
    <location>
        <begin position="93"/>
        <end position="118"/>
    </location>
</feature>
<proteinExistence type="predicted"/>
<feature type="transmembrane region" description="Helical" evidence="1">
    <location>
        <begin position="210"/>
        <end position="229"/>
    </location>
</feature>
<reference evidence="2 3" key="1">
    <citation type="submission" date="2021-01" db="EMBL/GenBank/DDBJ databases">
        <title>Whole genome shotgun sequence of Asanoa siamensis NBRC 107932.</title>
        <authorList>
            <person name="Komaki H."/>
            <person name="Tamura T."/>
        </authorList>
    </citation>
    <scope>NUCLEOTIDE SEQUENCE [LARGE SCALE GENOMIC DNA]</scope>
    <source>
        <strain evidence="2 3">NBRC 107932</strain>
    </source>
</reference>
<keyword evidence="1" id="KW-1133">Transmembrane helix</keyword>
<feature type="transmembrane region" description="Helical" evidence="1">
    <location>
        <begin position="130"/>
        <end position="150"/>
    </location>
</feature>
<organism evidence="2 3">
    <name type="scientific">Asanoa siamensis</name>
    <dbReference type="NCBI Taxonomy" id="926357"/>
    <lineage>
        <taxon>Bacteria</taxon>
        <taxon>Bacillati</taxon>
        <taxon>Actinomycetota</taxon>
        <taxon>Actinomycetes</taxon>
        <taxon>Micromonosporales</taxon>
        <taxon>Micromonosporaceae</taxon>
        <taxon>Asanoa</taxon>
    </lineage>
</organism>
<evidence type="ECO:0000313" key="2">
    <source>
        <dbReference type="EMBL" id="GIF76571.1"/>
    </source>
</evidence>
<dbReference type="EMBL" id="BONE01000064">
    <property type="protein sequence ID" value="GIF76571.1"/>
    <property type="molecule type" value="Genomic_DNA"/>
</dbReference>
<comment type="caution">
    <text evidence="2">The sequence shown here is derived from an EMBL/GenBank/DDBJ whole genome shotgun (WGS) entry which is preliminary data.</text>
</comment>
<feature type="transmembrane region" description="Helical" evidence="1">
    <location>
        <begin position="60"/>
        <end position="78"/>
    </location>
</feature>
<evidence type="ECO:0000313" key="3">
    <source>
        <dbReference type="Proteomes" id="UP000604117"/>
    </source>
</evidence>
<keyword evidence="3" id="KW-1185">Reference proteome</keyword>
<feature type="transmembrane region" description="Helical" evidence="1">
    <location>
        <begin position="187"/>
        <end position="204"/>
    </location>
</feature>
<keyword evidence="1" id="KW-0472">Membrane</keyword>
<sequence length="235" mass="25668">MGRSVSTGVFRPSTLWFKVLYVTESFIDNDQPPGDPAEALRLIEEQRAAALRRIHVDDRWWYWPWGFAWLIGFGLIFLRNGPDGRVFVDLPQWLPVLTLVVLLVAAGVLSGITGARAYGSVVGDSSRRGAYYGWAWSIAFTGATVILVRVNDALPLDLRTLVWSATMTALTGALHMAGGAIWLNRTLFQLGVWISVVNVAGVVAGPGWQALIMAVAAGGGMIVFGAFAGRWRRHD</sequence>
<evidence type="ECO:0008006" key="4">
    <source>
        <dbReference type="Google" id="ProtNLM"/>
    </source>
</evidence>
<protein>
    <recommendedName>
        <fullName evidence="4">Transporter</fullName>
    </recommendedName>
</protein>
<name>A0ABQ4CZ67_9ACTN</name>
<keyword evidence="1" id="KW-0812">Transmembrane</keyword>
<evidence type="ECO:0000256" key="1">
    <source>
        <dbReference type="SAM" id="Phobius"/>
    </source>
</evidence>
<gene>
    <name evidence="2" type="ORF">Asi02nite_60890</name>
</gene>
<accession>A0ABQ4CZ67</accession>
<dbReference type="Proteomes" id="UP000604117">
    <property type="component" value="Unassembled WGS sequence"/>
</dbReference>
<feature type="transmembrane region" description="Helical" evidence="1">
    <location>
        <begin position="162"/>
        <end position="182"/>
    </location>
</feature>